<feature type="compositionally biased region" description="Polar residues" evidence="1">
    <location>
        <begin position="242"/>
        <end position="251"/>
    </location>
</feature>
<gene>
    <name evidence="2" type="ORF">PAC_13215</name>
</gene>
<proteinExistence type="predicted"/>
<feature type="compositionally biased region" description="Polar residues" evidence="1">
    <location>
        <begin position="174"/>
        <end position="184"/>
    </location>
</feature>
<name>A0A1L7XE80_9HELO</name>
<dbReference type="EMBL" id="FJOG01000023">
    <property type="protein sequence ID" value="CZR63318.1"/>
    <property type="molecule type" value="Genomic_DNA"/>
</dbReference>
<feature type="compositionally biased region" description="Basic and acidic residues" evidence="1">
    <location>
        <begin position="164"/>
        <end position="173"/>
    </location>
</feature>
<feature type="compositionally biased region" description="Basic and acidic residues" evidence="1">
    <location>
        <begin position="185"/>
        <end position="202"/>
    </location>
</feature>
<accession>A0A1L7XE80</accession>
<protein>
    <submittedName>
        <fullName evidence="2">Uncharacterized protein</fullName>
    </submittedName>
</protein>
<sequence>MGTENTLTRPGQLHVLHIHGPEELIKTIDWDRGSRSVPTTRNAPTTRSVPTTRGCMSQFGVRISKAKPFMRLVLLVPIHKPRLFTMLLESKRLSRAFSKLNMLESLVALMAPMTNSLDTCKSFEETTAAARQNAPDRYGRLSNDRRPNPIQVESTLRISITVEQELRTRDSMGQRRQNQTSKQEQTIKQEGRQDPQHPNEKIKGHLASSSWYLYLPYEQTIVWTVQRRSKNGKSKQQEDLIQLNSQELPIP</sequence>
<reference evidence="2 3" key="1">
    <citation type="submission" date="2016-03" db="EMBL/GenBank/DDBJ databases">
        <authorList>
            <person name="Ploux O."/>
        </authorList>
    </citation>
    <scope>NUCLEOTIDE SEQUENCE [LARGE SCALE GENOMIC DNA]</scope>
    <source>
        <strain evidence="2 3">UAMH 11012</strain>
    </source>
</reference>
<feature type="region of interest" description="Disordered" evidence="1">
    <location>
        <begin position="229"/>
        <end position="251"/>
    </location>
</feature>
<dbReference type="Proteomes" id="UP000184330">
    <property type="component" value="Unassembled WGS sequence"/>
</dbReference>
<evidence type="ECO:0000256" key="1">
    <source>
        <dbReference type="SAM" id="MobiDB-lite"/>
    </source>
</evidence>
<dbReference type="AlphaFoldDB" id="A0A1L7XE80"/>
<feature type="region of interest" description="Disordered" evidence="1">
    <location>
        <begin position="131"/>
        <end position="202"/>
    </location>
</feature>
<evidence type="ECO:0000313" key="3">
    <source>
        <dbReference type="Proteomes" id="UP000184330"/>
    </source>
</evidence>
<organism evidence="2 3">
    <name type="scientific">Phialocephala subalpina</name>
    <dbReference type="NCBI Taxonomy" id="576137"/>
    <lineage>
        <taxon>Eukaryota</taxon>
        <taxon>Fungi</taxon>
        <taxon>Dikarya</taxon>
        <taxon>Ascomycota</taxon>
        <taxon>Pezizomycotina</taxon>
        <taxon>Leotiomycetes</taxon>
        <taxon>Helotiales</taxon>
        <taxon>Mollisiaceae</taxon>
        <taxon>Phialocephala</taxon>
        <taxon>Phialocephala fortinii species complex</taxon>
    </lineage>
</organism>
<feature type="compositionally biased region" description="Polar residues" evidence="1">
    <location>
        <begin position="151"/>
        <end position="162"/>
    </location>
</feature>
<keyword evidence="3" id="KW-1185">Reference proteome</keyword>
<evidence type="ECO:0000313" key="2">
    <source>
        <dbReference type="EMBL" id="CZR63318.1"/>
    </source>
</evidence>
<feature type="compositionally biased region" description="Basic and acidic residues" evidence="1">
    <location>
        <begin position="137"/>
        <end position="147"/>
    </location>
</feature>